<reference evidence="7 8" key="1">
    <citation type="submission" date="2024-04" db="EMBL/GenBank/DDBJ databases">
        <title>A novel species isolated from cricket.</title>
        <authorList>
            <person name="Wang H.-C."/>
        </authorList>
    </citation>
    <scope>NUCLEOTIDE SEQUENCE [LARGE SCALE GENOMIC DNA]</scope>
    <source>
        <strain evidence="7 8">WL0021</strain>
    </source>
</reference>
<dbReference type="EMBL" id="JBBYXI010000001">
    <property type="protein sequence ID" value="MEN3929725.1"/>
    <property type="molecule type" value="Genomic_DNA"/>
</dbReference>
<comment type="caution">
    <text evidence="7">The sequence shown here is derived from an EMBL/GenBank/DDBJ whole genome shotgun (WGS) entry which is preliminary data.</text>
</comment>
<keyword evidence="2 3" id="KW-0690">Ribosome biogenesis</keyword>
<dbReference type="HAMAP" id="MF_01077">
    <property type="entry name" value="RimP"/>
    <property type="match status" value="1"/>
</dbReference>
<evidence type="ECO:0000256" key="2">
    <source>
        <dbReference type="ARBA" id="ARBA00022517"/>
    </source>
</evidence>
<dbReference type="Proteomes" id="UP001418637">
    <property type="component" value="Unassembled WGS sequence"/>
</dbReference>
<dbReference type="PANTHER" id="PTHR33867:SF1">
    <property type="entry name" value="RIBOSOME MATURATION FACTOR RIMP"/>
    <property type="match status" value="1"/>
</dbReference>
<dbReference type="SUPFAM" id="SSF74942">
    <property type="entry name" value="YhbC-like, C-terminal domain"/>
    <property type="match status" value="1"/>
</dbReference>
<proteinExistence type="inferred from homology"/>
<dbReference type="Pfam" id="PF17384">
    <property type="entry name" value="DUF150_C"/>
    <property type="match status" value="1"/>
</dbReference>
<name>A0ABV0BGB9_9HYPH</name>
<evidence type="ECO:0000256" key="4">
    <source>
        <dbReference type="SAM" id="MobiDB-lite"/>
    </source>
</evidence>
<evidence type="ECO:0000259" key="5">
    <source>
        <dbReference type="Pfam" id="PF02576"/>
    </source>
</evidence>
<evidence type="ECO:0000313" key="7">
    <source>
        <dbReference type="EMBL" id="MEN3929725.1"/>
    </source>
</evidence>
<sequence length="203" mass="22646">MTDLSEKRFFQETGAAARVAAIIEPAIEDLGFRLVRVKVNGTNGCTVQIMAERPDGTMSVDDCEEVSKTISPILDVEDPIERAYYLEVSSPGIDRPLVRPGDFDRWTGHDVKIELELPLDGRKRFRGFIRGTEDGLALVELPDVKADEESLAKIPMTSIRDAHLVLTDELIRESLRRGTAPQQVDEDSLVDMQEAPDENKTSH</sequence>
<dbReference type="InterPro" id="IPR028998">
    <property type="entry name" value="RimP_C"/>
</dbReference>
<feature type="domain" description="Ribosome maturation factor RimP N-terminal" evidence="5">
    <location>
        <begin position="22"/>
        <end position="94"/>
    </location>
</feature>
<dbReference type="PANTHER" id="PTHR33867">
    <property type="entry name" value="RIBOSOME MATURATION FACTOR RIMP"/>
    <property type="match status" value="1"/>
</dbReference>
<protein>
    <recommendedName>
        <fullName evidence="3">Ribosome maturation factor RimP</fullName>
    </recommendedName>
</protein>
<dbReference type="InterPro" id="IPR035956">
    <property type="entry name" value="RimP_N_sf"/>
</dbReference>
<keyword evidence="1 3" id="KW-0963">Cytoplasm</keyword>
<comment type="subcellular location">
    <subcellularLocation>
        <location evidence="3">Cytoplasm</location>
    </subcellularLocation>
</comment>
<evidence type="ECO:0000256" key="1">
    <source>
        <dbReference type="ARBA" id="ARBA00022490"/>
    </source>
</evidence>
<comment type="function">
    <text evidence="3">Required for maturation of 30S ribosomal subunits.</text>
</comment>
<dbReference type="InterPro" id="IPR028989">
    <property type="entry name" value="RimP_N"/>
</dbReference>
<organism evidence="7 8">
    <name type="scientific">Hohaiivirga grylli</name>
    <dbReference type="NCBI Taxonomy" id="3133970"/>
    <lineage>
        <taxon>Bacteria</taxon>
        <taxon>Pseudomonadati</taxon>
        <taxon>Pseudomonadota</taxon>
        <taxon>Alphaproteobacteria</taxon>
        <taxon>Hyphomicrobiales</taxon>
        <taxon>Methylobacteriaceae</taxon>
        <taxon>Hohaiivirga</taxon>
    </lineage>
</organism>
<accession>A0ABV0BGB9</accession>
<keyword evidence="8" id="KW-1185">Reference proteome</keyword>
<gene>
    <name evidence="3 7" type="primary">rimP</name>
    <name evidence="7" type="ORF">WJT86_01455</name>
</gene>
<feature type="region of interest" description="Disordered" evidence="4">
    <location>
        <begin position="175"/>
        <end position="203"/>
    </location>
</feature>
<evidence type="ECO:0000259" key="6">
    <source>
        <dbReference type="Pfam" id="PF17384"/>
    </source>
</evidence>
<dbReference type="Gene3D" id="2.30.30.180">
    <property type="entry name" value="Ribosome maturation factor RimP, C-terminal domain"/>
    <property type="match status" value="1"/>
</dbReference>
<comment type="similarity">
    <text evidence="3">Belongs to the RimP family.</text>
</comment>
<dbReference type="SUPFAM" id="SSF75420">
    <property type="entry name" value="YhbC-like, N-terminal domain"/>
    <property type="match status" value="1"/>
</dbReference>
<dbReference type="InterPro" id="IPR036847">
    <property type="entry name" value="RimP_C_sf"/>
</dbReference>
<dbReference type="NCBIfam" id="NF000932">
    <property type="entry name" value="PRK00092.2-5"/>
    <property type="match status" value="1"/>
</dbReference>
<feature type="domain" description="Ribosome maturation factor RimP C-terminal" evidence="6">
    <location>
        <begin position="97"/>
        <end position="167"/>
    </location>
</feature>
<dbReference type="RefSeq" id="WP_346335718.1">
    <property type="nucleotide sequence ID" value="NZ_JBBYXI010000001.1"/>
</dbReference>
<dbReference type="InterPro" id="IPR003728">
    <property type="entry name" value="Ribosome_maturation_RimP"/>
</dbReference>
<dbReference type="Pfam" id="PF02576">
    <property type="entry name" value="RimP_N"/>
    <property type="match status" value="1"/>
</dbReference>
<evidence type="ECO:0000313" key="8">
    <source>
        <dbReference type="Proteomes" id="UP001418637"/>
    </source>
</evidence>
<evidence type="ECO:0000256" key="3">
    <source>
        <dbReference type="HAMAP-Rule" id="MF_01077"/>
    </source>
</evidence>
<dbReference type="CDD" id="cd01734">
    <property type="entry name" value="YlxS_C"/>
    <property type="match status" value="1"/>
</dbReference>
<dbReference type="Gene3D" id="3.30.300.70">
    <property type="entry name" value="RimP-like superfamily, N-terminal"/>
    <property type="match status" value="1"/>
</dbReference>